<dbReference type="AlphaFoldDB" id="A0A2W1JK48"/>
<organism evidence="1 2">
    <name type="scientific">Acaryochloris thomasi RCC1774</name>
    <dbReference type="NCBI Taxonomy" id="1764569"/>
    <lineage>
        <taxon>Bacteria</taxon>
        <taxon>Bacillati</taxon>
        <taxon>Cyanobacteriota</taxon>
        <taxon>Cyanophyceae</taxon>
        <taxon>Acaryochloridales</taxon>
        <taxon>Acaryochloridaceae</taxon>
        <taxon>Acaryochloris</taxon>
        <taxon>Acaryochloris thomasi</taxon>
    </lineage>
</organism>
<accession>A0A2W1JK48</accession>
<protein>
    <submittedName>
        <fullName evidence="1">Uncharacterized protein</fullName>
    </submittedName>
</protein>
<reference evidence="1 2" key="1">
    <citation type="journal article" date="2018" name="Sci. Rep.">
        <title>A novel species of the marine cyanobacterium Acaryochloris with a unique pigment content and lifestyle.</title>
        <authorList>
            <person name="Partensky F."/>
            <person name="Six C."/>
            <person name="Ratin M."/>
            <person name="Garczarek L."/>
            <person name="Vaulot D."/>
            <person name="Probert I."/>
            <person name="Calteau A."/>
            <person name="Gourvil P."/>
            <person name="Marie D."/>
            <person name="Grebert T."/>
            <person name="Bouchier C."/>
            <person name="Le Panse S."/>
            <person name="Gachenot M."/>
            <person name="Rodriguez F."/>
            <person name="Garrido J.L."/>
        </authorList>
    </citation>
    <scope>NUCLEOTIDE SEQUENCE [LARGE SCALE GENOMIC DNA]</scope>
    <source>
        <strain evidence="1 2">RCC1774</strain>
    </source>
</reference>
<dbReference type="RefSeq" id="WP_110985621.1">
    <property type="nucleotide sequence ID" value="NZ_CAWNWM010000004.1"/>
</dbReference>
<proteinExistence type="predicted"/>
<gene>
    <name evidence="1" type="ORF">C1752_01652</name>
</gene>
<evidence type="ECO:0000313" key="1">
    <source>
        <dbReference type="EMBL" id="PZD73803.1"/>
    </source>
</evidence>
<dbReference type="Proteomes" id="UP000248857">
    <property type="component" value="Unassembled WGS sequence"/>
</dbReference>
<evidence type="ECO:0000313" key="2">
    <source>
        <dbReference type="Proteomes" id="UP000248857"/>
    </source>
</evidence>
<dbReference type="EMBL" id="PQWO01000004">
    <property type="protein sequence ID" value="PZD73803.1"/>
    <property type="molecule type" value="Genomic_DNA"/>
</dbReference>
<keyword evidence="2" id="KW-1185">Reference proteome</keyword>
<sequence>MVLSRYRTLFLALLGLVLVITLGIWTSSAEEPCSYDPAAYRGLELSRLTTELEGTGMVGRMHGAAADANLFVLSVRDPDSFFKHREFSLLARDDQTRKKLGQLNRHDQICVQGRLLDNPSPQKHVELKSVQVLDHWAGLDAFPEYEHTVDLPEELKSQSSFVGKVHAIGAEGTILVMEYKDGVLPIFVQAPDLTKNLYRGDIVRLAYKIQQWPQQPTHLQLNAEAEQPMEVLDAIASLHNQPKTYSGKLVKFPQSPQLNFDVYAIEVETQGINRTFTLVNFENPEEFKNIRDKLAEIWDSHTETITTGRNMLINPEVIVEATGNINVVSTEQANPQILLKTTADFEMQAS</sequence>
<comment type="caution">
    <text evidence="1">The sequence shown here is derived from an EMBL/GenBank/DDBJ whole genome shotgun (WGS) entry which is preliminary data.</text>
</comment>
<name>A0A2W1JK48_9CYAN</name>
<dbReference type="OrthoDB" id="5499811at2"/>